<feature type="region of interest" description="Disordered" evidence="7">
    <location>
        <begin position="15"/>
        <end position="57"/>
    </location>
</feature>
<name>A0A6S9M4S5_HETAK</name>
<dbReference type="InterPro" id="IPR045864">
    <property type="entry name" value="aa-tRNA-synth_II/BPL/LPL"/>
</dbReference>
<dbReference type="EMBL" id="HBIU01050477">
    <property type="protein sequence ID" value="CAE0643891.1"/>
    <property type="molecule type" value="Transcribed_RNA"/>
</dbReference>
<reference evidence="9" key="1">
    <citation type="submission" date="2021-01" db="EMBL/GenBank/DDBJ databases">
        <authorList>
            <person name="Corre E."/>
            <person name="Pelletier E."/>
            <person name="Niang G."/>
            <person name="Scheremetjew M."/>
            <person name="Finn R."/>
            <person name="Kale V."/>
            <person name="Holt S."/>
            <person name="Cochrane G."/>
            <person name="Meng A."/>
            <person name="Brown T."/>
            <person name="Cohen L."/>
        </authorList>
    </citation>
    <scope>NUCLEOTIDE SEQUENCE</scope>
    <source>
        <strain evidence="9">CCMP3107</strain>
    </source>
</reference>
<proteinExistence type="predicted"/>
<dbReference type="GO" id="GO:0006529">
    <property type="term" value="P:asparagine biosynthetic process"/>
    <property type="evidence" value="ECO:0007669"/>
    <property type="project" value="UniProtKB-KW"/>
</dbReference>
<evidence type="ECO:0000256" key="5">
    <source>
        <dbReference type="ARBA" id="ARBA00022840"/>
    </source>
</evidence>
<keyword evidence="6" id="KW-0061">Asparagine biosynthesis</keyword>
<keyword evidence="5" id="KW-0067">ATP-binding</keyword>
<dbReference type="Gene3D" id="3.30.930.10">
    <property type="entry name" value="Bira Bifunctional Protein, Domain 2"/>
    <property type="match status" value="1"/>
</dbReference>
<dbReference type="PANTHER" id="PTHR30073:SF5">
    <property type="entry name" value="ASPARTATE--AMMONIA LIGASE"/>
    <property type="match status" value="1"/>
</dbReference>
<keyword evidence="1" id="KW-0963">Cytoplasm</keyword>
<dbReference type="PIRSF" id="PIRSF001555">
    <property type="entry name" value="Asp_ammon_ligase"/>
    <property type="match status" value="1"/>
</dbReference>
<evidence type="ECO:0000256" key="2">
    <source>
        <dbReference type="ARBA" id="ARBA00022598"/>
    </source>
</evidence>
<organism evidence="9">
    <name type="scientific">Heterosigma akashiwo</name>
    <name type="common">Chromophytic alga</name>
    <name type="synonym">Heterosigma carterae</name>
    <dbReference type="NCBI Taxonomy" id="2829"/>
    <lineage>
        <taxon>Eukaryota</taxon>
        <taxon>Sar</taxon>
        <taxon>Stramenopiles</taxon>
        <taxon>Ochrophyta</taxon>
        <taxon>Raphidophyceae</taxon>
        <taxon>Chattonellales</taxon>
        <taxon>Chattonellaceae</taxon>
        <taxon>Heterosigma</taxon>
    </lineage>
</organism>
<evidence type="ECO:0000256" key="7">
    <source>
        <dbReference type="SAM" id="MobiDB-lite"/>
    </source>
</evidence>
<dbReference type="InterPro" id="IPR006195">
    <property type="entry name" value="aa-tRNA-synth_II"/>
</dbReference>
<protein>
    <recommendedName>
        <fullName evidence="8">Aminoacyl-transfer RNA synthetases class-II family profile domain-containing protein</fullName>
    </recommendedName>
</protein>
<dbReference type="Pfam" id="PF03590">
    <property type="entry name" value="AsnA"/>
    <property type="match status" value="1"/>
</dbReference>
<sequence>MGNFLSSQKNITTADGIPLKSRSDSRAAISDTTSEQSAQHAGLEPIPAPSASTRAHNKLQTEKALWGLKHVFETGLLKELNLTKVSAPLIVRRGTGLNDTTSKLQPVNFVMADGGVGEIPRALSRWKRQQLKVFGLEAGDEGILVYMNGIRPDERDLDDTHSHYVDQWDWELPIHPEQRNLDTLKSNVRKIYSTLKNTAKYVGEEFGVFTPMPEEITFIHSSQLQREYPHLSGDDRETQACLKYGAVFIIGIGAPLADGRAHGSRSSDLDDWSSMTELGQGLNGDFLVLWGGKALELSSMSIRVDAEAMTRQLRARGVEAERKALPFVQQVLNNDLPQTIGGGIGISRVAMFLLQKRHIAEVQSSCWPAEMVEAMEADGIEIL</sequence>
<dbReference type="AlphaFoldDB" id="A0A6S9M4S5"/>
<feature type="compositionally biased region" description="Polar residues" evidence="7">
    <location>
        <begin position="30"/>
        <end position="39"/>
    </location>
</feature>
<dbReference type="PANTHER" id="PTHR30073">
    <property type="entry name" value="ASPARTATE--AMMONIA LIGASE"/>
    <property type="match status" value="1"/>
</dbReference>
<evidence type="ECO:0000256" key="1">
    <source>
        <dbReference type="ARBA" id="ARBA00022490"/>
    </source>
</evidence>
<evidence type="ECO:0000256" key="6">
    <source>
        <dbReference type="ARBA" id="ARBA00022888"/>
    </source>
</evidence>
<gene>
    <name evidence="9" type="ORF">HAKA00212_LOCUS22350</name>
</gene>
<keyword evidence="3" id="KW-0028">Amino-acid biosynthesis</keyword>
<keyword evidence="4" id="KW-0547">Nucleotide-binding</keyword>
<feature type="domain" description="Aminoacyl-transfer RNA synthetases class-II family profile" evidence="8">
    <location>
        <begin position="76"/>
        <end position="368"/>
    </location>
</feature>
<dbReference type="InterPro" id="IPR004618">
    <property type="entry name" value="AsnA"/>
</dbReference>
<accession>A0A6S9M4S5</accession>
<evidence type="ECO:0000259" key="8">
    <source>
        <dbReference type="PROSITE" id="PS50862"/>
    </source>
</evidence>
<dbReference type="PROSITE" id="PS50862">
    <property type="entry name" value="AA_TRNA_LIGASE_II"/>
    <property type="match status" value="1"/>
</dbReference>
<dbReference type="GO" id="GO:0005524">
    <property type="term" value="F:ATP binding"/>
    <property type="evidence" value="ECO:0007669"/>
    <property type="project" value="UniProtKB-KW"/>
</dbReference>
<evidence type="ECO:0000313" key="9">
    <source>
        <dbReference type="EMBL" id="CAE0643891.1"/>
    </source>
</evidence>
<evidence type="ECO:0000256" key="3">
    <source>
        <dbReference type="ARBA" id="ARBA00022605"/>
    </source>
</evidence>
<dbReference type="SUPFAM" id="SSF55681">
    <property type="entry name" value="Class II aaRS and biotin synthetases"/>
    <property type="match status" value="1"/>
</dbReference>
<dbReference type="GO" id="GO:0005829">
    <property type="term" value="C:cytosol"/>
    <property type="evidence" value="ECO:0007669"/>
    <property type="project" value="TreeGrafter"/>
</dbReference>
<evidence type="ECO:0000256" key="4">
    <source>
        <dbReference type="ARBA" id="ARBA00022741"/>
    </source>
</evidence>
<dbReference type="NCBIfam" id="TIGR00669">
    <property type="entry name" value="asnA"/>
    <property type="match status" value="1"/>
</dbReference>
<keyword evidence="2" id="KW-0436">Ligase</keyword>
<dbReference type="GO" id="GO:0004071">
    <property type="term" value="F:aspartate-ammonia ligase activity"/>
    <property type="evidence" value="ECO:0007669"/>
    <property type="project" value="InterPro"/>
</dbReference>